<keyword evidence="7" id="KW-0812">Transmembrane</keyword>
<comment type="cofactor">
    <cofactor evidence="1">
        <name>Mg(2+)</name>
        <dbReference type="ChEBI" id="CHEBI:18420"/>
    </cofactor>
</comment>
<comment type="catalytic activity">
    <reaction evidence="12">
        <text>n isopentenyl diphosphate + (2E,6E)-farnesyl diphosphate = a di-trans,poly-cis-polyprenyl diphosphate + n diphosphate</text>
        <dbReference type="Rhea" id="RHEA:53008"/>
        <dbReference type="Rhea" id="RHEA-COMP:19494"/>
        <dbReference type="ChEBI" id="CHEBI:33019"/>
        <dbReference type="ChEBI" id="CHEBI:128769"/>
        <dbReference type="ChEBI" id="CHEBI:136960"/>
        <dbReference type="ChEBI" id="CHEBI:175763"/>
        <dbReference type="EC" id="2.5.1.87"/>
    </reaction>
</comment>
<organism evidence="13 14">
    <name type="scientific">Denticeps clupeoides</name>
    <name type="common">denticle herring</name>
    <dbReference type="NCBI Taxonomy" id="299321"/>
    <lineage>
        <taxon>Eukaryota</taxon>
        <taxon>Metazoa</taxon>
        <taxon>Chordata</taxon>
        <taxon>Craniata</taxon>
        <taxon>Vertebrata</taxon>
        <taxon>Euteleostomi</taxon>
        <taxon>Actinopterygii</taxon>
        <taxon>Neopterygii</taxon>
        <taxon>Teleostei</taxon>
        <taxon>Clupei</taxon>
        <taxon>Clupeiformes</taxon>
        <taxon>Denticipitoidei</taxon>
        <taxon>Denticipitidae</taxon>
        <taxon>Denticeps</taxon>
    </lineage>
</organism>
<evidence type="ECO:0000256" key="10">
    <source>
        <dbReference type="ARBA" id="ARBA00022989"/>
    </source>
</evidence>
<evidence type="ECO:0000256" key="9">
    <source>
        <dbReference type="ARBA" id="ARBA00022842"/>
    </source>
</evidence>
<sequence length="274" mass="30012">MAPLYGFVWRLLLALLQLQRTLLLWLRSRLWRRATAALLMPLALGFHDHGRPGKRPGRRAGAPDKLPAHVGLLVADEEPRYPDVAALVVWCAAAGVSYVSVYDGQGSFRRNPSRLMEQILQQQRELLGPEAPRFSVELLSGGAERQERGGEGPSCSGTGTGLSCQTAVKVLCPGDGKLGIVEAARQLCRAVERREGTPEDVDVAALDSLLRESKNVPDPDLVLKFGSVQSTVGFLPWHIRLTEIISLPSHVDVSYEDFLAALQRYAACEQRVGK</sequence>
<keyword evidence="8" id="KW-0256">Endoplasmic reticulum</keyword>
<reference evidence="13" key="2">
    <citation type="submission" date="2025-05" db="UniProtKB">
        <authorList>
            <consortium name="Ensembl"/>
        </authorList>
    </citation>
    <scope>IDENTIFICATION</scope>
</reference>
<dbReference type="Ensembl" id="ENSDCDT00010014318.1">
    <property type="protein sequence ID" value="ENSDCDP00010013569.1"/>
    <property type="gene ID" value="ENSDCDG00010006212.1"/>
</dbReference>
<evidence type="ECO:0000313" key="13">
    <source>
        <dbReference type="Ensembl" id="ENSDCDP00010013569.1"/>
    </source>
</evidence>
<dbReference type="AlphaFoldDB" id="A0A8C3ZV93"/>
<dbReference type="PANTHER" id="PTHR21528">
    <property type="entry name" value="DEHYDRODOLICHYL DIPHOSPHATE SYNTHASE COMPLEX SUBUNIT NUS1"/>
    <property type="match status" value="1"/>
</dbReference>
<evidence type="ECO:0000256" key="8">
    <source>
        <dbReference type="ARBA" id="ARBA00022824"/>
    </source>
</evidence>
<dbReference type="GO" id="GO:0045547">
    <property type="term" value="F:ditrans,polycis-polyprenyl diphosphate synthase [(2E,6E)-farnesyl diphosphate specific] activity"/>
    <property type="evidence" value="ECO:0007669"/>
    <property type="project" value="UniProtKB-EC"/>
</dbReference>
<dbReference type="InterPro" id="IPR038887">
    <property type="entry name" value="Nus1/NgBR"/>
</dbReference>
<dbReference type="GO" id="GO:1904423">
    <property type="term" value="C:dehydrodolichyl diphosphate synthase complex"/>
    <property type="evidence" value="ECO:0007669"/>
    <property type="project" value="InterPro"/>
</dbReference>
<keyword evidence="9" id="KW-0460">Magnesium</keyword>
<dbReference type="GO" id="GO:0005789">
    <property type="term" value="C:endoplasmic reticulum membrane"/>
    <property type="evidence" value="ECO:0007669"/>
    <property type="project" value="UniProtKB-SubCell"/>
</dbReference>
<evidence type="ECO:0000256" key="11">
    <source>
        <dbReference type="ARBA" id="ARBA00023136"/>
    </source>
</evidence>
<keyword evidence="6" id="KW-0808">Transferase</keyword>
<evidence type="ECO:0000256" key="7">
    <source>
        <dbReference type="ARBA" id="ARBA00022692"/>
    </source>
</evidence>
<protein>
    <recommendedName>
        <fullName evidence="5">ditrans,polycis-polyprenyl diphosphate synthase [(2E,6E)-farnesyldiphosphate specific]</fullName>
        <ecNumber evidence="5">2.5.1.87</ecNumber>
    </recommendedName>
</protein>
<dbReference type="EC" id="2.5.1.87" evidence="5"/>
<dbReference type="GeneTree" id="ENSGT00390000003223"/>
<dbReference type="SUPFAM" id="SSF64005">
    <property type="entry name" value="Undecaprenyl diphosphate synthase"/>
    <property type="match status" value="1"/>
</dbReference>
<evidence type="ECO:0000256" key="12">
    <source>
        <dbReference type="ARBA" id="ARBA00047353"/>
    </source>
</evidence>
<name>A0A8C3ZV93_9TELE</name>
<dbReference type="InterPro" id="IPR001441">
    <property type="entry name" value="UPP_synth-like"/>
</dbReference>
<dbReference type="InterPro" id="IPR036424">
    <property type="entry name" value="UPP_synth-like_sf"/>
</dbReference>
<comment type="similarity">
    <text evidence="4">Belongs to the UPP synthase family.</text>
</comment>
<evidence type="ECO:0000313" key="14">
    <source>
        <dbReference type="Proteomes" id="UP000694580"/>
    </source>
</evidence>
<evidence type="ECO:0000256" key="3">
    <source>
        <dbReference type="ARBA" id="ARBA00004922"/>
    </source>
</evidence>
<dbReference type="Pfam" id="PF01255">
    <property type="entry name" value="Prenyltransf"/>
    <property type="match status" value="1"/>
</dbReference>
<dbReference type="Proteomes" id="UP000694580">
    <property type="component" value="Chromosome 14"/>
</dbReference>
<comment type="subcellular location">
    <subcellularLocation>
        <location evidence="2">Endoplasmic reticulum membrane</location>
    </subcellularLocation>
</comment>
<proteinExistence type="inferred from homology"/>
<comment type="pathway">
    <text evidence="3">Protein modification; protein glycosylation.</text>
</comment>
<keyword evidence="11" id="KW-0472">Membrane</keyword>
<evidence type="ECO:0000256" key="5">
    <source>
        <dbReference type="ARBA" id="ARBA00012596"/>
    </source>
</evidence>
<dbReference type="Gene3D" id="3.40.1180.10">
    <property type="entry name" value="Decaprenyl diphosphate synthase-like"/>
    <property type="match status" value="1"/>
</dbReference>
<keyword evidence="10" id="KW-1133">Transmembrane helix</keyword>
<evidence type="ECO:0000256" key="4">
    <source>
        <dbReference type="ARBA" id="ARBA00005432"/>
    </source>
</evidence>
<evidence type="ECO:0000256" key="1">
    <source>
        <dbReference type="ARBA" id="ARBA00001946"/>
    </source>
</evidence>
<evidence type="ECO:0000256" key="2">
    <source>
        <dbReference type="ARBA" id="ARBA00004586"/>
    </source>
</evidence>
<evidence type="ECO:0000256" key="6">
    <source>
        <dbReference type="ARBA" id="ARBA00022679"/>
    </source>
</evidence>
<keyword evidence="14" id="KW-1185">Reference proteome</keyword>
<dbReference type="Ensembl" id="ENSDCDT00010013681.1">
    <property type="protein sequence ID" value="ENSDCDP00010012978.1"/>
    <property type="gene ID" value="ENSDCDG00010005908.1"/>
</dbReference>
<accession>A0A8C3ZV93</accession>
<dbReference type="PANTHER" id="PTHR21528:SF0">
    <property type="entry name" value="DEHYDRODOLICHYL DIPHOSPHATE SYNTHASE COMPLEX SUBUNIT NUS1"/>
    <property type="match status" value="1"/>
</dbReference>
<reference evidence="13 14" key="1">
    <citation type="submission" date="2020-06" db="EMBL/GenBank/DDBJ databases">
        <authorList>
            <consortium name="Wellcome Sanger Institute Data Sharing"/>
        </authorList>
    </citation>
    <scope>NUCLEOTIDE SEQUENCE [LARGE SCALE GENOMIC DNA]</scope>
</reference>
<gene>
    <name evidence="13" type="primary">NUS1</name>
</gene>
<dbReference type="OrthoDB" id="19639at2759"/>